<evidence type="ECO:0000313" key="3">
    <source>
        <dbReference type="Proteomes" id="UP000298653"/>
    </source>
</evidence>
<feature type="transmembrane region" description="Helical" evidence="1">
    <location>
        <begin position="6"/>
        <end position="24"/>
    </location>
</feature>
<dbReference type="Proteomes" id="UP000298653">
    <property type="component" value="Chromosome"/>
</dbReference>
<keyword evidence="1" id="KW-0812">Transmembrane</keyword>
<evidence type="ECO:0000313" key="2">
    <source>
        <dbReference type="EMBL" id="QCP36553.1"/>
    </source>
</evidence>
<evidence type="ECO:0008006" key="4">
    <source>
        <dbReference type="Google" id="ProtNLM"/>
    </source>
</evidence>
<reference evidence="2 3" key="1">
    <citation type="submission" date="2019-05" db="EMBL/GenBank/DDBJ databases">
        <title>Complete genome sequencing of Anaerostipes rhamnosivorans.</title>
        <authorList>
            <person name="Bui T.P.N."/>
            <person name="de Vos W.M."/>
        </authorList>
    </citation>
    <scope>NUCLEOTIDE SEQUENCE [LARGE SCALE GENOMIC DNA]</scope>
    <source>
        <strain evidence="2 3">1y2</strain>
    </source>
</reference>
<gene>
    <name evidence="2" type="ORF">AR1Y2_3099</name>
</gene>
<name>A0A4P8IKH0_9FIRM</name>
<sequence>MSLTDGIILFLAAGIVLFVIWRFISRVRRGETGCGCGCEGCSKACPSKQKKETK</sequence>
<dbReference type="Pfam" id="PF12669">
    <property type="entry name" value="FeoB_associated"/>
    <property type="match status" value="1"/>
</dbReference>
<dbReference type="AlphaFoldDB" id="A0A4P8IKH0"/>
<dbReference type="RefSeq" id="WP_137329762.1">
    <property type="nucleotide sequence ID" value="NZ_CP040058.1"/>
</dbReference>
<dbReference type="KEGG" id="arf:AR1Y2_3099"/>
<evidence type="ECO:0000256" key="1">
    <source>
        <dbReference type="SAM" id="Phobius"/>
    </source>
</evidence>
<keyword evidence="1" id="KW-0472">Membrane</keyword>
<keyword evidence="3" id="KW-1185">Reference proteome</keyword>
<proteinExistence type="predicted"/>
<organism evidence="2 3">
    <name type="scientific">Anaerostipes rhamnosivorans</name>
    <dbReference type="NCBI Taxonomy" id="1229621"/>
    <lineage>
        <taxon>Bacteria</taxon>
        <taxon>Bacillati</taxon>
        <taxon>Bacillota</taxon>
        <taxon>Clostridia</taxon>
        <taxon>Lachnospirales</taxon>
        <taxon>Lachnospiraceae</taxon>
        <taxon>Anaerostipes</taxon>
    </lineage>
</organism>
<keyword evidence="1" id="KW-1133">Transmembrane helix</keyword>
<dbReference type="EMBL" id="CP040058">
    <property type="protein sequence ID" value="QCP36553.1"/>
    <property type="molecule type" value="Genomic_DNA"/>
</dbReference>
<accession>A0A4P8IKH0</accession>
<protein>
    <recommendedName>
        <fullName evidence="4">FeoB-associated Cys-rich membrane protein</fullName>
    </recommendedName>
</protein>